<dbReference type="SUPFAM" id="SSF52200">
    <property type="entry name" value="Toll/Interleukin receptor TIR domain"/>
    <property type="match status" value="1"/>
</dbReference>
<evidence type="ECO:0000256" key="1">
    <source>
        <dbReference type="SAM" id="MobiDB-lite"/>
    </source>
</evidence>
<dbReference type="PROSITE" id="PS50104">
    <property type="entry name" value="TIR"/>
    <property type="match status" value="1"/>
</dbReference>
<dbReference type="SMART" id="SM00255">
    <property type="entry name" value="TIR"/>
    <property type="match status" value="1"/>
</dbReference>
<feature type="compositionally biased region" description="Polar residues" evidence="1">
    <location>
        <begin position="218"/>
        <end position="235"/>
    </location>
</feature>
<feature type="domain" description="TIR" evidence="2">
    <location>
        <begin position="26"/>
        <end position="145"/>
    </location>
</feature>
<dbReference type="InterPro" id="IPR000157">
    <property type="entry name" value="TIR_dom"/>
</dbReference>
<dbReference type="InterPro" id="IPR035897">
    <property type="entry name" value="Toll_tir_struct_dom_sf"/>
</dbReference>
<comment type="caution">
    <text evidence="3">The sequence shown here is derived from an EMBL/GenBank/DDBJ whole genome shotgun (WGS) entry which is preliminary data.</text>
</comment>
<reference evidence="3 4" key="1">
    <citation type="submission" date="2021-05" db="EMBL/GenBank/DDBJ databases">
        <title>Genome Assembly of Synthetic Allotetraploid Brassica napus Reveals Homoeologous Exchanges between Subgenomes.</title>
        <authorList>
            <person name="Davis J.T."/>
        </authorList>
    </citation>
    <scope>NUCLEOTIDE SEQUENCE [LARGE SCALE GENOMIC DNA]</scope>
    <source>
        <strain evidence="4">cv. Da-Ae</strain>
        <tissue evidence="3">Seedling</tissue>
    </source>
</reference>
<dbReference type="Proteomes" id="UP000824890">
    <property type="component" value="Unassembled WGS sequence"/>
</dbReference>
<dbReference type="Pfam" id="PF13676">
    <property type="entry name" value="TIR_2"/>
    <property type="match status" value="1"/>
</dbReference>
<gene>
    <name evidence="3" type="ORF">HID58_043150</name>
</gene>
<feature type="region of interest" description="Disordered" evidence="1">
    <location>
        <begin position="212"/>
        <end position="305"/>
    </location>
</feature>
<feature type="compositionally biased region" description="Basic and acidic residues" evidence="1">
    <location>
        <begin position="294"/>
        <end position="305"/>
    </location>
</feature>
<evidence type="ECO:0000313" key="4">
    <source>
        <dbReference type="Proteomes" id="UP000824890"/>
    </source>
</evidence>
<keyword evidence="4" id="KW-1185">Reference proteome</keyword>
<dbReference type="EMBL" id="JAGKQM010000011">
    <property type="protein sequence ID" value="KAH0903647.1"/>
    <property type="molecule type" value="Genomic_DNA"/>
</dbReference>
<organism evidence="3 4">
    <name type="scientific">Brassica napus</name>
    <name type="common">Rape</name>
    <dbReference type="NCBI Taxonomy" id="3708"/>
    <lineage>
        <taxon>Eukaryota</taxon>
        <taxon>Viridiplantae</taxon>
        <taxon>Streptophyta</taxon>
        <taxon>Embryophyta</taxon>
        <taxon>Tracheophyta</taxon>
        <taxon>Spermatophyta</taxon>
        <taxon>Magnoliopsida</taxon>
        <taxon>eudicotyledons</taxon>
        <taxon>Gunneridae</taxon>
        <taxon>Pentapetalae</taxon>
        <taxon>rosids</taxon>
        <taxon>malvids</taxon>
        <taxon>Brassicales</taxon>
        <taxon>Brassicaceae</taxon>
        <taxon>Brassiceae</taxon>
        <taxon>Brassica</taxon>
    </lineage>
</organism>
<proteinExistence type="predicted"/>
<name>A0ABQ8BFN4_BRANA</name>
<protein>
    <recommendedName>
        <fullName evidence="2">TIR domain-containing protein</fullName>
    </recommendedName>
</protein>
<evidence type="ECO:0000259" key="2">
    <source>
        <dbReference type="PROSITE" id="PS50104"/>
    </source>
</evidence>
<evidence type="ECO:0000313" key="3">
    <source>
        <dbReference type="EMBL" id="KAH0903647.1"/>
    </source>
</evidence>
<dbReference type="PANTHER" id="PTHR31008:SF33">
    <property type="entry name" value="TIR DOMAIN-CONTAINING PROTEIN"/>
    <property type="match status" value="1"/>
</dbReference>
<dbReference type="PANTHER" id="PTHR31008">
    <property type="entry name" value="COP1-INTERACTING PROTEIN-RELATED"/>
    <property type="match status" value="1"/>
</dbReference>
<dbReference type="Gene3D" id="3.40.50.10140">
    <property type="entry name" value="Toll/interleukin-1 receptor homology (TIR) domain"/>
    <property type="match status" value="1"/>
</dbReference>
<accession>A0ABQ8BFN4</accession>
<sequence length="305" mass="34680">MQRLVASCSKLANTRYVRNPSLPNPNLCDVFISHRRIDTKKTISGLLHDHFTRLHLNSFLDSKSLKPGDRLLFEVNAAIRECSVGIAVFSPRYCDSYFCLHELMRLMENKKRIIPIFCNVKPSELCVKNDRTRPAAEIRRLQLALEEAKYTVGLTFDTSNGDWSEFLTMASDAVIDNLLDVEQGRLRSINPHVQEHICVGQSIQQSIIKRIDPASGEPPSSSTDTTKYPQIYTETTRSEPEILGRGPPPPRERKQRPQRYKGEAWKRQRGSGYRLRGAAALENRDYGGENPRGAGEKRGEERENV</sequence>